<dbReference type="HOGENOM" id="CLU_2327362_0_0_2"/>
<keyword evidence="2" id="KW-1185">Reference proteome</keyword>
<dbReference type="EMBL" id="CP003316">
    <property type="protein sequence ID" value="AFA40127.1"/>
    <property type="molecule type" value="Genomic_DNA"/>
</dbReference>
<evidence type="ECO:0000313" key="2">
    <source>
        <dbReference type="Proteomes" id="UP000009062"/>
    </source>
</evidence>
<proteinExistence type="predicted"/>
<protein>
    <submittedName>
        <fullName evidence="1">Uncharacterized protein</fullName>
    </submittedName>
</protein>
<sequence length="98" mass="10901">MKSYMSACGEVREIPLDVAKRIITGDLEPVRDMVSCVSPVKLREGILVMDKLGVVQQVLIHGIDKTMKEVVVEVWVALYFDGAEKLIELCRLALSKAL</sequence>
<evidence type="ECO:0000313" key="1">
    <source>
        <dbReference type="EMBL" id="AFA40127.1"/>
    </source>
</evidence>
<accession>H6QCT1</accession>
<organism evidence="1 2">
    <name type="scientific">Pyrobaculum oguniense (strain DSM 13380 / JCM 10595 / TE7)</name>
    <dbReference type="NCBI Taxonomy" id="698757"/>
    <lineage>
        <taxon>Archaea</taxon>
        <taxon>Thermoproteota</taxon>
        <taxon>Thermoprotei</taxon>
        <taxon>Thermoproteales</taxon>
        <taxon>Thermoproteaceae</taxon>
        <taxon>Pyrobaculum</taxon>
    </lineage>
</organism>
<dbReference type="Proteomes" id="UP000009062">
    <property type="component" value="Chromosome"/>
</dbReference>
<name>H6QCT1_PYROT</name>
<gene>
    <name evidence="1" type="ordered locus">Pogu_2100</name>
</gene>
<dbReference type="STRING" id="698757.Pogu_2100"/>
<dbReference type="AlphaFoldDB" id="H6QCT1"/>
<reference evidence="1 2" key="1">
    <citation type="journal article" date="2012" name="Stand. Genomic Sci.">
        <title>Complete genome sequence of Pyrobaculum oguniense.</title>
        <authorList>
            <person name="Bernick D.L."/>
            <person name="Karplus K."/>
            <person name="Lui L.M."/>
            <person name="Coker J.K."/>
            <person name="Murphy J.N."/>
            <person name="Chan P.P."/>
            <person name="Cozen A.E."/>
            <person name="Lowe T.M."/>
        </authorList>
    </citation>
    <scope>NUCLEOTIDE SEQUENCE [LARGE SCALE GENOMIC DNA]</scope>
    <source>
        <strain evidence="1 2">TE7</strain>
    </source>
</reference>
<dbReference type="KEGG" id="pog:Pogu_2100"/>